<dbReference type="Gene3D" id="2.60.40.10">
    <property type="entry name" value="Immunoglobulins"/>
    <property type="match status" value="1"/>
</dbReference>
<reference evidence="1" key="2">
    <citation type="journal article" date="2015" name="Fish Shellfish Immunol.">
        <title>Early steps in the European eel (Anguilla anguilla)-Vibrio vulnificus interaction in the gills: Role of the RtxA13 toxin.</title>
        <authorList>
            <person name="Callol A."/>
            <person name="Pajuelo D."/>
            <person name="Ebbesson L."/>
            <person name="Teles M."/>
            <person name="MacKenzie S."/>
            <person name="Amaro C."/>
        </authorList>
    </citation>
    <scope>NUCLEOTIDE SEQUENCE</scope>
</reference>
<name>A0A0E9XAU4_ANGAN</name>
<organism evidence="1">
    <name type="scientific">Anguilla anguilla</name>
    <name type="common">European freshwater eel</name>
    <name type="synonym">Muraena anguilla</name>
    <dbReference type="NCBI Taxonomy" id="7936"/>
    <lineage>
        <taxon>Eukaryota</taxon>
        <taxon>Metazoa</taxon>
        <taxon>Chordata</taxon>
        <taxon>Craniata</taxon>
        <taxon>Vertebrata</taxon>
        <taxon>Euteleostomi</taxon>
        <taxon>Actinopterygii</taxon>
        <taxon>Neopterygii</taxon>
        <taxon>Teleostei</taxon>
        <taxon>Anguilliformes</taxon>
        <taxon>Anguillidae</taxon>
        <taxon>Anguilla</taxon>
    </lineage>
</organism>
<sequence length="76" mass="8330">MQFSDNGTYACDVKNPPDIEVMPARTQLRVVMKGKSAVFSTVSWSRLKVWASVIGLIQGSLALSRDPGEPGYLCRV</sequence>
<dbReference type="AlphaFoldDB" id="A0A0E9XAU4"/>
<dbReference type="EMBL" id="GBXM01008710">
    <property type="protein sequence ID" value="JAH99867.1"/>
    <property type="molecule type" value="Transcribed_RNA"/>
</dbReference>
<reference evidence="1" key="1">
    <citation type="submission" date="2014-11" db="EMBL/GenBank/DDBJ databases">
        <authorList>
            <person name="Amaro Gonzalez C."/>
        </authorList>
    </citation>
    <scope>NUCLEOTIDE SEQUENCE</scope>
</reference>
<accession>A0A0E9XAU4</accession>
<evidence type="ECO:0008006" key="2">
    <source>
        <dbReference type="Google" id="ProtNLM"/>
    </source>
</evidence>
<proteinExistence type="predicted"/>
<dbReference type="InterPro" id="IPR013783">
    <property type="entry name" value="Ig-like_fold"/>
</dbReference>
<evidence type="ECO:0000313" key="1">
    <source>
        <dbReference type="EMBL" id="JAH99867.1"/>
    </source>
</evidence>
<protein>
    <recommendedName>
        <fullName evidence="2">Ig-like domain-containing protein</fullName>
    </recommendedName>
</protein>